<dbReference type="PRINTS" id="PR00727">
    <property type="entry name" value="LEADERPTASE"/>
</dbReference>
<dbReference type="RefSeq" id="WP_213411294.1">
    <property type="nucleotide sequence ID" value="NZ_BOVK01000016.1"/>
</dbReference>
<evidence type="ECO:0000256" key="2">
    <source>
        <dbReference type="ARBA" id="ARBA00004401"/>
    </source>
</evidence>
<evidence type="ECO:0000256" key="1">
    <source>
        <dbReference type="ARBA" id="ARBA00000677"/>
    </source>
</evidence>
<keyword evidence="5 7" id="KW-0378">Hydrolase</keyword>
<dbReference type="PANTHER" id="PTHR43390:SF1">
    <property type="entry name" value="CHLOROPLAST PROCESSING PEPTIDASE"/>
    <property type="match status" value="1"/>
</dbReference>
<dbReference type="InterPro" id="IPR000223">
    <property type="entry name" value="Pept_S26A_signal_pept_1"/>
</dbReference>
<proteinExistence type="inferred from homology"/>
<sequence length="211" mass="24230">MEQTEQQSGQDNIGQADQQQASSSKNEWWEWIKALLIAFAIVFLVRHFLFTPTVVSGPSMEPNFYDKERLIVNKIIYDIREPRRGEVIVFHAPEHKDFIKRIIALPGETVQVDGDRIYINGQLLDEPYIEEEIAKAKANGMRYNRLADFSPTEVPEGTVFVLGDNRPNSKDSRFGDVGFIAYDQIVGRADLVFWPLTQMEILSHPDYEVEP</sequence>
<evidence type="ECO:0000313" key="10">
    <source>
        <dbReference type="Proteomes" id="UP000677918"/>
    </source>
</evidence>
<feature type="domain" description="Peptidase S26" evidence="8">
    <location>
        <begin position="28"/>
        <end position="194"/>
    </location>
</feature>
<evidence type="ECO:0000256" key="4">
    <source>
        <dbReference type="ARBA" id="ARBA00013208"/>
    </source>
</evidence>
<dbReference type="PROSITE" id="PS00760">
    <property type="entry name" value="SPASE_I_2"/>
    <property type="match status" value="1"/>
</dbReference>
<dbReference type="InterPro" id="IPR019533">
    <property type="entry name" value="Peptidase_S26"/>
</dbReference>
<keyword evidence="7" id="KW-0812">Transmembrane</keyword>
<dbReference type="InterPro" id="IPR036286">
    <property type="entry name" value="LexA/Signal_pep-like_sf"/>
</dbReference>
<organism evidence="9 10">
    <name type="scientific">Xylanibacillus composti</name>
    <dbReference type="NCBI Taxonomy" id="1572762"/>
    <lineage>
        <taxon>Bacteria</taxon>
        <taxon>Bacillati</taxon>
        <taxon>Bacillota</taxon>
        <taxon>Bacilli</taxon>
        <taxon>Bacillales</taxon>
        <taxon>Paenibacillaceae</taxon>
        <taxon>Xylanibacillus</taxon>
    </lineage>
</organism>
<dbReference type="Pfam" id="PF10502">
    <property type="entry name" value="Peptidase_S26"/>
    <property type="match status" value="1"/>
</dbReference>
<protein>
    <recommendedName>
        <fullName evidence="4 7">Signal peptidase I</fullName>
        <ecNumber evidence="4 7">3.4.21.89</ecNumber>
    </recommendedName>
</protein>
<dbReference type="GO" id="GO:0009003">
    <property type="term" value="F:signal peptidase activity"/>
    <property type="evidence" value="ECO:0007669"/>
    <property type="project" value="UniProtKB-EC"/>
</dbReference>
<dbReference type="PANTHER" id="PTHR43390">
    <property type="entry name" value="SIGNAL PEPTIDASE I"/>
    <property type="match status" value="1"/>
</dbReference>
<dbReference type="Gene3D" id="2.10.109.10">
    <property type="entry name" value="Umud Fragment, subunit A"/>
    <property type="match status" value="1"/>
</dbReference>
<dbReference type="EMBL" id="BOVK01000016">
    <property type="protein sequence ID" value="GIQ68668.1"/>
    <property type="molecule type" value="Genomic_DNA"/>
</dbReference>
<comment type="subcellular location">
    <subcellularLocation>
        <location evidence="2">Cell membrane</location>
        <topology evidence="2">Single-pass type II membrane protein</topology>
    </subcellularLocation>
    <subcellularLocation>
        <location evidence="7">Membrane</location>
        <topology evidence="7">Single-pass type II membrane protein</topology>
    </subcellularLocation>
</comment>
<dbReference type="GO" id="GO:0006465">
    <property type="term" value="P:signal peptide processing"/>
    <property type="evidence" value="ECO:0007669"/>
    <property type="project" value="InterPro"/>
</dbReference>
<dbReference type="EC" id="3.4.21.89" evidence="4 7"/>
<evidence type="ECO:0000256" key="7">
    <source>
        <dbReference type="RuleBase" id="RU362042"/>
    </source>
</evidence>
<comment type="caution">
    <text evidence="9">The sequence shown here is derived from an EMBL/GenBank/DDBJ whole genome shotgun (WGS) entry which is preliminary data.</text>
</comment>
<evidence type="ECO:0000256" key="5">
    <source>
        <dbReference type="ARBA" id="ARBA00022801"/>
    </source>
</evidence>
<keyword evidence="7" id="KW-1133">Transmembrane helix</keyword>
<dbReference type="GO" id="GO:0004252">
    <property type="term" value="F:serine-type endopeptidase activity"/>
    <property type="evidence" value="ECO:0007669"/>
    <property type="project" value="InterPro"/>
</dbReference>
<comment type="similarity">
    <text evidence="3 7">Belongs to the peptidase S26 family.</text>
</comment>
<evidence type="ECO:0000259" key="8">
    <source>
        <dbReference type="Pfam" id="PF10502"/>
    </source>
</evidence>
<keyword evidence="10" id="KW-1185">Reference proteome</keyword>
<dbReference type="InterPro" id="IPR019758">
    <property type="entry name" value="Pept_S26A_signal_pept_1_CS"/>
</dbReference>
<evidence type="ECO:0000256" key="6">
    <source>
        <dbReference type="PIRSR" id="PIRSR600223-1"/>
    </source>
</evidence>
<dbReference type="AlphaFoldDB" id="A0A8J4H0I6"/>
<comment type="catalytic activity">
    <reaction evidence="1 7">
        <text>Cleavage of hydrophobic, N-terminal signal or leader sequences from secreted and periplasmic proteins.</text>
        <dbReference type="EC" id="3.4.21.89"/>
    </reaction>
</comment>
<dbReference type="GO" id="GO:0005886">
    <property type="term" value="C:plasma membrane"/>
    <property type="evidence" value="ECO:0007669"/>
    <property type="project" value="UniProtKB-SubCell"/>
</dbReference>
<dbReference type="InterPro" id="IPR019757">
    <property type="entry name" value="Pept_S26A_signal_pept_1_Lys-AS"/>
</dbReference>
<evidence type="ECO:0000313" key="9">
    <source>
        <dbReference type="EMBL" id="GIQ68668.1"/>
    </source>
</evidence>
<dbReference type="CDD" id="cd06530">
    <property type="entry name" value="S26_SPase_I"/>
    <property type="match status" value="1"/>
</dbReference>
<accession>A0A8J4H0I6</accession>
<evidence type="ECO:0000256" key="3">
    <source>
        <dbReference type="ARBA" id="ARBA00009370"/>
    </source>
</evidence>
<reference evidence="9" key="1">
    <citation type="submission" date="2021-04" db="EMBL/GenBank/DDBJ databases">
        <title>Draft genome sequence of Xylanibacillus composti strain K13.</title>
        <authorList>
            <person name="Uke A."/>
            <person name="Chhe C."/>
            <person name="Baramee S."/>
            <person name="Kosugi A."/>
        </authorList>
    </citation>
    <scope>NUCLEOTIDE SEQUENCE</scope>
    <source>
        <strain evidence="9">K13</strain>
    </source>
</reference>
<dbReference type="Proteomes" id="UP000677918">
    <property type="component" value="Unassembled WGS sequence"/>
</dbReference>
<feature type="active site" evidence="6">
    <location>
        <position position="59"/>
    </location>
</feature>
<keyword evidence="7" id="KW-0472">Membrane</keyword>
<dbReference type="PROSITE" id="PS00761">
    <property type="entry name" value="SPASE_I_3"/>
    <property type="match status" value="1"/>
</dbReference>
<keyword evidence="7" id="KW-0645">Protease</keyword>
<feature type="active site" evidence="6">
    <location>
        <position position="100"/>
    </location>
</feature>
<feature type="transmembrane region" description="Helical" evidence="7">
    <location>
        <begin position="31"/>
        <end position="50"/>
    </location>
</feature>
<dbReference type="SUPFAM" id="SSF51306">
    <property type="entry name" value="LexA/Signal peptidase"/>
    <property type="match status" value="1"/>
</dbReference>
<dbReference type="NCBIfam" id="TIGR02227">
    <property type="entry name" value="sigpep_I_bact"/>
    <property type="match status" value="1"/>
</dbReference>
<name>A0A8J4H0I6_9BACL</name>
<gene>
    <name evidence="9" type="primary">sipS_1</name>
    <name evidence="9" type="ORF">XYCOK13_14920</name>
</gene>